<keyword evidence="2" id="KW-1133">Transmembrane helix</keyword>
<protein>
    <recommendedName>
        <fullName evidence="5">Transmembrane protein 241</fullName>
    </recommendedName>
</protein>
<feature type="region of interest" description="Disordered" evidence="1">
    <location>
        <begin position="1"/>
        <end position="30"/>
    </location>
</feature>
<evidence type="ECO:0008006" key="5">
    <source>
        <dbReference type="Google" id="ProtNLM"/>
    </source>
</evidence>
<feature type="transmembrane region" description="Helical" evidence="2">
    <location>
        <begin position="81"/>
        <end position="100"/>
    </location>
</feature>
<feature type="non-terminal residue" evidence="3">
    <location>
        <position position="1"/>
    </location>
</feature>
<organism evidence="3 4">
    <name type="scientific">Synaphobranchus kaupii</name>
    <name type="common">Kaup's arrowtooth eel</name>
    <dbReference type="NCBI Taxonomy" id="118154"/>
    <lineage>
        <taxon>Eukaryota</taxon>
        <taxon>Metazoa</taxon>
        <taxon>Chordata</taxon>
        <taxon>Craniata</taxon>
        <taxon>Vertebrata</taxon>
        <taxon>Euteleostomi</taxon>
        <taxon>Actinopterygii</taxon>
        <taxon>Neopterygii</taxon>
        <taxon>Teleostei</taxon>
        <taxon>Anguilliformes</taxon>
        <taxon>Synaphobranchidae</taxon>
        <taxon>Synaphobranchus</taxon>
    </lineage>
</organism>
<feature type="transmembrane region" description="Helical" evidence="2">
    <location>
        <begin position="284"/>
        <end position="306"/>
    </location>
</feature>
<accession>A0A9Q1J8L5</accession>
<name>A0A9Q1J8L5_SYNKA</name>
<feature type="transmembrane region" description="Helical" evidence="2">
    <location>
        <begin position="318"/>
        <end position="337"/>
    </location>
</feature>
<evidence type="ECO:0000313" key="3">
    <source>
        <dbReference type="EMBL" id="KAJ8375539.1"/>
    </source>
</evidence>
<feature type="transmembrane region" description="Helical" evidence="2">
    <location>
        <begin position="254"/>
        <end position="272"/>
    </location>
</feature>
<keyword evidence="4" id="KW-1185">Reference proteome</keyword>
<keyword evidence="2" id="KW-0812">Transmembrane</keyword>
<dbReference type="EMBL" id="JAINUF010000002">
    <property type="protein sequence ID" value="KAJ8375539.1"/>
    <property type="molecule type" value="Genomic_DNA"/>
</dbReference>
<sequence length="369" mass="40808">RSNRHSSPVGGGNAPKAGIQSTKKKQKKKLISGQQRVTCPSWLDYNTPKHNGFCTNVIIGCIRSLSCARTRDKQMSLKRNLLGLIFCSFFVISYFTNKYVLSVLKFTFPTLFQGWQTFVGGLLLLVSGKLGLVEMTGFPRSAALSWLPGSLLFIGNIYAGSRALSCLPIPFFFTLHNGSEFVTILALKLMQRERTSWIKLFSVSLLLVSTVSLPLCDPQFNPGGYMWAVVHFSCVGGYRVLQKFTHLSDLEQQYINYVFSVLLLAFAAHPTGDLFGALEFPFLLSYKFHSGCCASALLGFFLLLATVKLKSSLPSEHCGAWIFLAKVLAACLSPFVFDIVVNIPTLFCLLLSNCGEALLVYSERSGPER</sequence>
<keyword evidence="2" id="KW-0472">Membrane</keyword>
<proteinExistence type="predicted"/>
<dbReference type="Proteomes" id="UP001152622">
    <property type="component" value="Chromosome 2"/>
</dbReference>
<evidence type="ECO:0000256" key="2">
    <source>
        <dbReference type="SAM" id="Phobius"/>
    </source>
</evidence>
<comment type="caution">
    <text evidence="3">The sequence shown here is derived from an EMBL/GenBank/DDBJ whole genome shotgun (WGS) entry which is preliminary data.</text>
</comment>
<gene>
    <name evidence="3" type="ORF">SKAU_G00061190</name>
</gene>
<feature type="transmembrane region" description="Helical" evidence="2">
    <location>
        <begin position="196"/>
        <end position="213"/>
    </location>
</feature>
<feature type="transmembrane region" description="Helical" evidence="2">
    <location>
        <begin position="225"/>
        <end position="242"/>
    </location>
</feature>
<reference evidence="3" key="1">
    <citation type="journal article" date="2023" name="Science">
        <title>Genome structures resolve the early diversification of teleost fishes.</title>
        <authorList>
            <person name="Parey E."/>
            <person name="Louis A."/>
            <person name="Montfort J."/>
            <person name="Bouchez O."/>
            <person name="Roques C."/>
            <person name="Iampietro C."/>
            <person name="Lluch J."/>
            <person name="Castinel A."/>
            <person name="Donnadieu C."/>
            <person name="Desvignes T."/>
            <person name="Floi Bucao C."/>
            <person name="Jouanno E."/>
            <person name="Wen M."/>
            <person name="Mejri S."/>
            <person name="Dirks R."/>
            <person name="Jansen H."/>
            <person name="Henkel C."/>
            <person name="Chen W.J."/>
            <person name="Zahm M."/>
            <person name="Cabau C."/>
            <person name="Klopp C."/>
            <person name="Thompson A.W."/>
            <person name="Robinson-Rechavi M."/>
            <person name="Braasch I."/>
            <person name="Lecointre G."/>
            <person name="Bobe J."/>
            <person name="Postlethwait J.H."/>
            <person name="Berthelot C."/>
            <person name="Roest Crollius H."/>
            <person name="Guiguen Y."/>
        </authorList>
    </citation>
    <scope>NUCLEOTIDE SEQUENCE</scope>
    <source>
        <strain evidence="3">WJC10195</strain>
    </source>
</reference>
<dbReference type="AlphaFoldDB" id="A0A9Q1J8L5"/>
<evidence type="ECO:0000256" key="1">
    <source>
        <dbReference type="SAM" id="MobiDB-lite"/>
    </source>
</evidence>
<dbReference type="OrthoDB" id="417037at2759"/>
<evidence type="ECO:0000313" key="4">
    <source>
        <dbReference type="Proteomes" id="UP001152622"/>
    </source>
</evidence>
<feature type="transmembrane region" description="Helical" evidence="2">
    <location>
        <begin position="112"/>
        <end position="132"/>
    </location>
</feature>